<dbReference type="EMBL" id="FOIQ01000001">
    <property type="protein sequence ID" value="SEV83127.1"/>
    <property type="molecule type" value="Genomic_DNA"/>
</dbReference>
<proteinExistence type="predicted"/>
<gene>
    <name evidence="1" type="ORF">SAMN04487850_0308</name>
</gene>
<keyword evidence="2" id="KW-1185">Reference proteome</keyword>
<evidence type="ECO:0000313" key="2">
    <source>
        <dbReference type="Proteomes" id="UP000199373"/>
    </source>
</evidence>
<organism evidence="1 2">
    <name type="scientific">Prevotella aff. ruminicola Tc2-24</name>
    <dbReference type="NCBI Taxonomy" id="81582"/>
    <lineage>
        <taxon>Bacteria</taxon>
        <taxon>Pseudomonadati</taxon>
        <taxon>Bacteroidota</taxon>
        <taxon>Bacteroidia</taxon>
        <taxon>Bacteroidales</taxon>
        <taxon>Prevotellaceae</taxon>
        <taxon>Prevotella</taxon>
    </lineage>
</organism>
<protein>
    <recommendedName>
        <fullName evidence="3">YD repeat-containing protein</fullName>
    </recommendedName>
</protein>
<reference evidence="1 2" key="1">
    <citation type="submission" date="2016-10" db="EMBL/GenBank/DDBJ databases">
        <authorList>
            <person name="de Groot N.N."/>
        </authorList>
    </citation>
    <scope>NUCLEOTIDE SEQUENCE [LARGE SCALE GENOMIC DNA]</scope>
    <source>
        <strain evidence="1 2">TC2-24</strain>
    </source>
</reference>
<sequence length="165" mass="18571">MMMIAMLALPFAMQAQTKFHDVEANGAKGPVKSISTSMMGMTRTIEFTEDGQMKSSEISNVVYDENGYLQSATMSMQGQSTDVKYTWEDGRVKSQTINMMGQDIKTTSNYDENGVVTSETIDMGGQKMESPYTDYEFDDHGNWISRKASMMGQEMVTTRTITYYQ</sequence>
<dbReference type="Proteomes" id="UP000199373">
    <property type="component" value="Unassembled WGS sequence"/>
</dbReference>
<dbReference type="Gene3D" id="3.90.930.1">
    <property type="match status" value="1"/>
</dbReference>
<evidence type="ECO:0008006" key="3">
    <source>
        <dbReference type="Google" id="ProtNLM"/>
    </source>
</evidence>
<name>A0A1I0M3W1_9BACT</name>
<accession>A0A1I0M3W1</accession>
<dbReference type="AlphaFoldDB" id="A0A1I0M3W1"/>
<evidence type="ECO:0000313" key="1">
    <source>
        <dbReference type="EMBL" id="SEV83127.1"/>
    </source>
</evidence>